<name>A0A6G1E4N1_9ORYZ</name>
<feature type="compositionally biased region" description="Basic and acidic residues" evidence="1">
    <location>
        <begin position="17"/>
        <end position="34"/>
    </location>
</feature>
<keyword evidence="3" id="KW-1185">Reference proteome</keyword>
<organism evidence="2 3">
    <name type="scientific">Oryza meyeriana var. granulata</name>
    <dbReference type="NCBI Taxonomy" id="110450"/>
    <lineage>
        <taxon>Eukaryota</taxon>
        <taxon>Viridiplantae</taxon>
        <taxon>Streptophyta</taxon>
        <taxon>Embryophyta</taxon>
        <taxon>Tracheophyta</taxon>
        <taxon>Spermatophyta</taxon>
        <taxon>Magnoliopsida</taxon>
        <taxon>Liliopsida</taxon>
        <taxon>Poales</taxon>
        <taxon>Poaceae</taxon>
        <taxon>BOP clade</taxon>
        <taxon>Oryzoideae</taxon>
        <taxon>Oryzeae</taxon>
        <taxon>Oryzinae</taxon>
        <taxon>Oryza</taxon>
        <taxon>Oryza meyeriana</taxon>
    </lineage>
</organism>
<dbReference type="Proteomes" id="UP000479710">
    <property type="component" value="Unassembled WGS sequence"/>
</dbReference>
<dbReference type="AlphaFoldDB" id="A0A6G1E4N1"/>
<evidence type="ECO:0000313" key="3">
    <source>
        <dbReference type="Proteomes" id="UP000479710"/>
    </source>
</evidence>
<feature type="region of interest" description="Disordered" evidence="1">
    <location>
        <begin position="1"/>
        <end position="60"/>
    </location>
</feature>
<proteinExistence type="predicted"/>
<evidence type="ECO:0000256" key="1">
    <source>
        <dbReference type="SAM" id="MobiDB-lite"/>
    </source>
</evidence>
<reference evidence="2 3" key="1">
    <citation type="submission" date="2019-11" db="EMBL/GenBank/DDBJ databases">
        <title>Whole genome sequence of Oryza granulata.</title>
        <authorList>
            <person name="Li W."/>
        </authorList>
    </citation>
    <scope>NUCLEOTIDE SEQUENCE [LARGE SCALE GENOMIC DNA]</scope>
    <source>
        <strain evidence="3">cv. Menghai</strain>
        <tissue evidence="2">Leaf</tissue>
    </source>
</reference>
<protein>
    <submittedName>
        <fullName evidence="2">Uncharacterized protein</fullName>
    </submittedName>
</protein>
<sequence>MDVKSETAGGKQQVRRLQNEMKQEQVTKEKEEGRTKKRRDTFHPGNRIEDASTLAIDPLT</sequence>
<comment type="caution">
    <text evidence="2">The sequence shown here is derived from an EMBL/GenBank/DDBJ whole genome shotgun (WGS) entry which is preliminary data.</text>
</comment>
<evidence type="ECO:0000313" key="2">
    <source>
        <dbReference type="EMBL" id="KAF0919374.1"/>
    </source>
</evidence>
<dbReference type="EMBL" id="SPHZ02000005">
    <property type="protein sequence ID" value="KAF0919374.1"/>
    <property type="molecule type" value="Genomic_DNA"/>
</dbReference>
<gene>
    <name evidence="2" type="ORF">E2562_029321</name>
</gene>
<accession>A0A6G1E4N1</accession>